<evidence type="ECO:0000313" key="3">
    <source>
        <dbReference type="EMBL" id="GGH20009.1"/>
    </source>
</evidence>
<keyword evidence="1" id="KW-0472">Membrane</keyword>
<evidence type="ECO:0000256" key="1">
    <source>
        <dbReference type="SAM" id="Phobius"/>
    </source>
</evidence>
<keyword evidence="1" id="KW-0812">Transmembrane</keyword>
<organism evidence="3 4">
    <name type="scientific">Paenibacillus segetis</name>
    <dbReference type="NCBI Taxonomy" id="1325360"/>
    <lineage>
        <taxon>Bacteria</taxon>
        <taxon>Bacillati</taxon>
        <taxon>Bacillota</taxon>
        <taxon>Bacilli</taxon>
        <taxon>Bacillales</taxon>
        <taxon>Paenibacillaceae</taxon>
        <taxon>Paenibacillus</taxon>
    </lineage>
</organism>
<reference evidence="4" key="1">
    <citation type="journal article" date="2019" name="Int. J. Syst. Evol. Microbiol.">
        <title>The Global Catalogue of Microorganisms (GCM) 10K type strain sequencing project: providing services to taxonomists for standard genome sequencing and annotation.</title>
        <authorList>
            <consortium name="The Broad Institute Genomics Platform"/>
            <consortium name="The Broad Institute Genome Sequencing Center for Infectious Disease"/>
            <person name="Wu L."/>
            <person name="Ma J."/>
        </authorList>
    </citation>
    <scope>NUCLEOTIDE SEQUENCE [LARGE SCALE GENOMIC DNA]</scope>
    <source>
        <strain evidence="4">CGMCC 1.12769</strain>
    </source>
</reference>
<protein>
    <recommendedName>
        <fullName evidence="2">GYF domain-containing protein</fullName>
    </recommendedName>
</protein>
<keyword evidence="1" id="KW-1133">Transmembrane helix</keyword>
<gene>
    <name evidence="3" type="ORF">GCM10008013_17110</name>
</gene>
<dbReference type="EMBL" id="BMFT01000001">
    <property type="protein sequence ID" value="GGH20009.1"/>
    <property type="molecule type" value="Genomic_DNA"/>
</dbReference>
<comment type="caution">
    <text evidence="3">The sequence shown here is derived from an EMBL/GenBank/DDBJ whole genome shotgun (WGS) entry which is preliminary data.</text>
</comment>
<evidence type="ECO:0000259" key="2">
    <source>
        <dbReference type="Pfam" id="PF14237"/>
    </source>
</evidence>
<evidence type="ECO:0000313" key="4">
    <source>
        <dbReference type="Proteomes" id="UP000659344"/>
    </source>
</evidence>
<feature type="transmembrane region" description="Helical" evidence="1">
    <location>
        <begin position="153"/>
        <end position="171"/>
    </location>
</feature>
<name>A0ABQ1YCQ6_9BACL</name>
<dbReference type="Pfam" id="PF14237">
    <property type="entry name" value="GYF_2"/>
    <property type="match status" value="1"/>
</dbReference>
<feature type="transmembrane region" description="Helical" evidence="1">
    <location>
        <begin position="206"/>
        <end position="222"/>
    </location>
</feature>
<dbReference type="InterPro" id="IPR025640">
    <property type="entry name" value="GYF_2"/>
</dbReference>
<dbReference type="RefSeq" id="WP_188537705.1">
    <property type="nucleotide sequence ID" value="NZ_BMFT01000001.1"/>
</dbReference>
<keyword evidence="4" id="KW-1185">Reference proteome</keyword>
<proteinExistence type="predicted"/>
<feature type="transmembrane region" description="Helical" evidence="1">
    <location>
        <begin position="125"/>
        <end position="147"/>
    </location>
</feature>
<dbReference type="Proteomes" id="UP000659344">
    <property type="component" value="Unassembled WGS sequence"/>
</dbReference>
<accession>A0ABQ1YCQ6</accession>
<sequence length="224" mass="25696">MFCSKCGEEKKNSTCPNCGNTVFTPHKLKDLKWDKPKESEYRTISADTLTPEQEAEEWYYVLRGERCGPVSRLQFLNLYNNEKVFLSTKVWKAGMPGWADVNQTDLIDISNQPPPLQGDDINNSIVWVLAFVPILGPIIENIISGVIGETSGSLWFVTLILNIILCITDENRLKRAGYNTKEMLLWAIFLIPVYLFRRAHLLKQKNVYAIVWCITFAFMILIPF</sequence>
<feature type="domain" description="GYF" evidence="2">
    <location>
        <begin position="58"/>
        <end position="103"/>
    </location>
</feature>